<gene>
    <name evidence="8" type="ORF">RD792_015595</name>
</gene>
<keyword evidence="5" id="KW-0539">Nucleus</keyword>
<comment type="caution">
    <text evidence="8">The sequence shown here is derived from an EMBL/GenBank/DDBJ whole genome shotgun (WGS) entry which is preliminary data.</text>
</comment>
<feature type="domain" description="AP2/ERF" evidence="7">
    <location>
        <begin position="126"/>
        <end position="184"/>
    </location>
</feature>
<dbReference type="PANTHER" id="PTHR31190:SF407">
    <property type="entry name" value="ETHYLENE-RESPONSIVE TRANSCRIPTION FACTOR 13-LIKE"/>
    <property type="match status" value="1"/>
</dbReference>
<evidence type="ECO:0000256" key="2">
    <source>
        <dbReference type="ARBA" id="ARBA00023015"/>
    </source>
</evidence>
<accession>A0ABR0CH73</accession>
<evidence type="ECO:0000313" key="8">
    <source>
        <dbReference type="EMBL" id="KAK4476442.1"/>
    </source>
</evidence>
<evidence type="ECO:0000256" key="3">
    <source>
        <dbReference type="ARBA" id="ARBA00023125"/>
    </source>
</evidence>
<dbReference type="InterPro" id="IPR016177">
    <property type="entry name" value="DNA-bd_dom_sf"/>
</dbReference>
<dbReference type="PANTHER" id="PTHR31190">
    <property type="entry name" value="DNA-BINDING DOMAIN"/>
    <property type="match status" value="1"/>
</dbReference>
<dbReference type="Proteomes" id="UP001291926">
    <property type="component" value="Unassembled WGS sequence"/>
</dbReference>
<dbReference type="InterPro" id="IPR036955">
    <property type="entry name" value="AP2/ERF_dom_sf"/>
</dbReference>
<dbReference type="SUPFAM" id="SSF54171">
    <property type="entry name" value="DNA-binding domain"/>
    <property type="match status" value="1"/>
</dbReference>
<protein>
    <recommendedName>
        <fullName evidence="7">AP2/ERF domain-containing protein</fullName>
    </recommendedName>
</protein>
<feature type="region of interest" description="Disordered" evidence="6">
    <location>
        <begin position="192"/>
        <end position="221"/>
    </location>
</feature>
<dbReference type="Pfam" id="PF00847">
    <property type="entry name" value="AP2"/>
    <property type="match status" value="1"/>
</dbReference>
<evidence type="ECO:0000256" key="5">
    <source>
        <dbReference type="ARBA" id="ARBA00023242"/>
    </source>
</evidence>
<dbReference type="PRINTS" id="PR00367">
    <property type="entry name" value="ETHRSPELEMNT"/>
</dbReference>
<keyword evidence="2" id="KW-0805">Transcription regulation</keyword>
<dbReference type="PROSITE" id="PS51032">
    <property type="entry name" value="AP2_ERF"/>
    <property type="match status" value="1"/>
</dbReference>
<evidence type="ECO:0000256" key="4">
    <source>
        <dbReference type="ARBA" id="ARBA00023163"/>
    </source>
</evidence>
<dbReference type="Gene3D" id="3.30.730.10">
    <property type="entry name" value="AP2/ERF domain"/>
    <property type="match status" value="1"/>
</dbReference>
<organism evidence="8 9">
    <name type="scientific">Penstemon davidsonii</name>
    <dbReference type="NCBI Taxonomy" id="160366"/>
    <lineage>
        <taxon>Eukaryota</taxon>
        <taxon>Viridiplantae</taxon>
        <taxon>Streptophyta</taxon>
        <taxon>Embryophyta</taxon>
        <taxon>Tracheophyta</taxon>
        <taxon>Spermatophyta</taxon>
        <taxon>Magnoliopsida</taxon>
        <taxon>eudicotyledons</taxon>
        <taxon>Gunneridae</taxon>
        <taxon>Pentapetalae</taxon>
        <taxon>asterids</taxon>
        <taxon>lamiids</taxon>
        <taxon>Lamiales</taxon>
        <taxon>Plantaginaceae</taxon>
        <taxon>Cheloneae</taxon>
        <taxon>Penstemon</taxon>
    </lineage>
</organism>
<sequence>MMPLPTLNISESDKALLDSIQLYLLSDDSDFPQSFSNNNIAAVSDLTTIFSDSHSRVVDSSYFNIEKQETSFDFPMWEMCDDSEYPQNMTTMLSDSDAISSFSSPDFSGSLDNNDHNISGEADWKRYRSVRRRPWGKFAAEIRDPAKRGSRTWLGTYETPEEAAFAYDRAAFKLRGSKAKLNFPLLIGSSSTATNDPKRVTKKRQTTHSSFSSTESKKRRI</sequence>
<evidence type="ECO:0000313" key="9">
    <source>
        <dbReference type="Proteomes" id="UP001291926"/>
    </source>
</evidence>
<reference evidence="8 9" key="1">
    <citation type="journal article" date="2023" name="bioRxiv">
        <title>Genome report: Whole genome sequence and annotation of Penstemon davidsonii.</title>
        <authorList>
            <person name="Ostevik K.L."/>
            <person name="Alabady M."/>
            <person name="Zhang M."/>
            <person name="Rausher M.D."/>
        </authorList>
    </citation>
    <scope>NUCLEOTIDE SEQUENCE [LARGE SCALE GENOMIC DNA]</scope>
    <source>
        <strain evidence="8">DNT005</strain>
        <tissue evidence="8">Whole leaf</tissue>
    </source>
</reference>
<keyword evidence="3" id="KW-0238">DNA-binding</keyword>
<dbReference type="InterPro" id="IPR001471">
    <property type="entry name" value="AP2/ERF_dom"/>
</dbReference>
<dbReference type="EMBL" id="JAYDYQ010002688">
    <property type="protein sequence ID" value="KAK4476442.1"/>
    <property type="molecule type" value="Genomic_DNA"/>
</dbReference>
<keyword evidence="4" id="KW-0804">Transcription</keyword>
<dbReference type="InterPro" id="IPR044808">
    <property type="entry name" value="ERF_plant"/>
</dbReference>
<dbReference type="SMART" id="SM00380">
    <property type="entry name" value="AP2"/>
    <property type="match status" value="1"/>
</dbReference>
<comment type="subcellular location">
    <subcellularLocation>
        <location evidence="1">Nucleus</location>
    </subcellularLocation>
</comment>
<proteinExistence type="predicted"/>
<evidence type="ECO:0000256" key="6">
    <source>
        <dbReference type="SAM" id="MobiDB-lite"/>
    </source>
</evidence>
<dbReference type="CDD" id="cd00018">
    <property type="entry name" value="AP2"/>
    <property type="match status" value="1"/>
</dbReference>
<keyword evidence="9" id="KW-1185">Reference proteome</keyword>
<evidence type="ECO:0000259" key="7">
    <source>
        <dbReference type="PROSITE" id="PS51032"/>
    </source>
</evidence>
<evidence type="ECO:0000256" key="1">
    <source>
        <dbReference type="ARBA" id="ARBA00004123"/>
    </source>
</evidence>
<name>A0ABR0CH73_9LAMI</name>